<dbReference type="PANTHER" id="PTHR44591">
    <property type="entry name" value="STRESS RESPONSE REGULATOR PROTEIN 1"/>
    <property type="match status" value="1"/>
</dbReference>
<dbReference type="Gene3D" id="3.40.50.2300">
    <property type="match status" value="1"/>
</dbReference>
<reference evidence="4 5" key="1">
    <citation type="journal article" date="2016" name="Nat. Commun.">
        <title>Thousands of microbial genomes shed light on interconnected biogeochemical processes in an aquifer system.</title>
        <authorList>
            <person name="Anantharaman K."/>
            <person name="Brown C.T."/>
            <person name="Hug L.A."/>
            <person name="Sharon I."/>
            <person name="Castelle C.J."/>
            <person name="Probst A.J."/>
            <person name="Thomas B.C."/>
            <person name="Singh A."/>
            <person name="Wilkins M.J."/>
            <person name="Karaoz U."/>
            <person name="Brodie E.L."/>
            <person name="Williams K.H."/>
            <person name="Hubbard S.S."/>
            <person name="Banfield J.F."/>
        </authorList>
    </citation>
    <scope>NUCLEOTIDE SEQUENCE [LARGE SCALE GENOMIC DNA]</scope>
</reference>
<dbReference type="Proteomes" id="UP000178367">
    <property type="component" value="Unassembled WGS sequence"/>
</dbReference>
<dbReference type="SMART" id="SM00448">
    <property type="entry name" value="REC"/>
    <property type="match status" value="1"/>
</dbReference>
<evidence type="ECO:0000256" key="1">
    <source>
        <dbReference type="ARBA" id="ARBA00022553"/>
    </source>
</evidence>
<dbReference type="InterPro" id="IPR011006">
    <property type="entry name" value="CheY-like_superfamily"/>
</dbReference>
<dbReference type="Pfam" id="PF00072">
    <property type="entry name" value="Response_reg"/>
    <property type="match status" value="1"/>
</dbReference>
<evidence type="ECO:0000259" key="3">
    <source>
        <dbReference type="PROSITE" id="PS50110"/>
    </source>
</evidence>
<dbReference type="GO" id="GO:0000160">
    <property type="term" value="P:phosphorelay signal transduction system"/>
    <property type="evidence" value="ECO:0007669"/>
    <property type="project" value="InterPro"/>
</dbReference>
<organism evidence="4 5">
    <name type="scientific">Candidatus Falkowbacteria bacterium RIFOXYA2_FULL_47_19</name>
    <dbReference type="NCBI Taxonomy" id="1797994"/>
    <lineage>
        <taxon>Bacteria</taxon>
        <taxon>Candidatus Falkowiibacteriota</taxon>
    </lineage>
</organism>
<dbReference type="EMBL" id="MFGB01000013">
    <property type="protein sequence ID" value="OGF26873.1"/>
    <property type="molecule type" value="Genomic_DNA"/>
</dbReference>
<dbReference type="InterPro" id="IPR050595">
    <property type="entry name" value="Bact_response_regulator"/>
</dbReference>
<proteinExistence type="predicted"/>
<evidence type="ECO:0000313" key="5">
    <source>
        <dbReference type="Proteomes" id="UP000178367"/>
    </source>
</evidence>
<evidence type="ECO:0000313" key="4">
    <source>
        <dbReference type="EMBL" id="OGF26873.1"/>
    </source>
</evidence>
<comment type="caution">
    <text evidence="4">The sequence shown here is derived from an EMBL/GenBank/DDBJ whole genome shotgun (WGS) entry which is preliminary data.</text>
</comment>
<sequence>MPKTILIIEDEKYLSDMYRLKFEHCGFKVMTAGNGQEGLEAARKNKPDLILLDLIMPVMNGYEVLREFRQDAELKDSKVYIWSNLSQASEIKKGLLAGADGYFVKTNMTPGQLAHKVKELLRETKDVPAKKIKK</sequence>
<keyword evidence="1 2" id="KW-0597">Phosphoprotein</keyword>
<name>A0A1F5SK89_9BACT</name>
<protein>
    <recommendedName>
        <fullName evidence="3">Response regulatory domain-containing protein</fullName>
    </recommendedName>
</protein>
<feature type="domain" description="Response regulatory" evidence="3">
    <location>
        <begin position="4"/>
        <end position="120"/>
    </location>
</feature>
<dbReference type="InterPro" id="IPR001789">
    <property type="entry name" value="Sig_transdc_resp-reg_receiver"/>
</dbReference>
<dbReference type="AlphaFoldDB" id="A0A1F5SK89"/>
<dbReference type="PROSITE" id="PS50110">
    <property type="entry name" value="RESPONSE_REGULATORY"/>
    <property type="match status" value="1"/>
</dbReference>
<dbReference type="CDD" id="cd17574">
    <property type="entry name" value="REC_OmpR"/>
    <property type="match status" value="1"/>
</dbReference>
<evidence type="ECO:0000256" key="2">
    <source>
        <dbReference type="PROSITE-ProRule" id="PRU00169"/>
    </source>
</evidence>
<dbReference type="SUPFAM" id="SSF52172">
    <property type="entry name" value="CheY-like"/>
    <property type="match status" value="1"/>
</dbReference>
<dbReference type="STRING" id="1797994.A2227_06335"/>
<gene>
    <name evidence="4" type="ORF">A2227_06335</name>
</gene>
<dbReference type="PANTHER" id="PTHR44591:SF23">
    <property type="entry name" value="CHEY SUBFAMILY"/>
    <property type="match status" value="1"/>
</dbReference>
<accession>A0A1F5SK89</accession>
<feature type="modified residue" description="4-aspartylphosphate" evidence="2">
    <location>
        <position position="53"/>
    </location>
</feature>